<organism evidence="2 3">
    <name type="scientific">Tritrichomonas foetus</name>
    <dbReference type="NCBI Taxonomy" id="1144522"/>
    <lineage>
        <taxon>Eukaryota</taxon>
        <taxon>Metamonada</taxon>
        <taxon>Parabasalia</taxon>
        <taxon>Tritrichomonadida</taxon>
        <taxon>Tritrichomonadidae</taxon>
        <taxon>Tritrichomonas</taxon>
    </lineage>
</organism>
<dbReference type="GeneID" id="94834386"/>
<feature type="region of interest" description="Disordered" evidence="1">
    <location>
        <begin position="354"/>
        <end position="382"/>
    </location>
</feature>
<evidence type="ECO:0000313" key="2">
    <source>
        <dbReference type="EMBL" id="OHT12546.1"/>
    </source>
</evidence>
<comment type="caution">
    <text evidence="2">The sequence shown here is derived from an EMBL/GenBank/DDBJ whole genome shotgun (WGS) entry which is preliminary data.</text>
</comment>
<evidence type="ECO:0000313" key="3">
    <source>
        <dbReference type="Proteomes" id="UP000179807"/>
    </source>
</evidence>
<gene>
    <name evidence="2" type="ORF">TRFO_17598</name>
</gene>
<protein>
    <submittedName>
        <fullName evidence="2">Uncharacterized protein</fullName>
    </submittedName>
</protein>
<dbReference type="RefSeq" id="XP_068365682.1">
    <property type="nucleotide sequence ID" value="XM_068499682.1"/>
</dbReference>
<dbReference type="Gene3D" id="1.20.1050.80">
    <property type="entry name" value="VPS9 domain"/>
    <property type="match status" value="1"/>
</dbReference>
<dbReference type="AlphaFoldDB" id="A0A1J4KN53"/>
<reference evidence="2" key="1">
    <citation type="submission" date="2016-10" db="EMBL/GenBank/DDBJ databases">
        <authorList>
            <person name="Benchimol M."/>
            <person name="Almeida L.G."/>
            <person name="Vasconcelos A.T."/>
            <person name="Perreira-Neves A."/>
            <person name="Rosa I.A."/>
            <person name="Tasca T."/>
            <person name="Bogo M.R."/>
            <person name="de Souza W."/>
        </authorList>
    </citation>
    <scope>NUCLEOTIDE SEQUENCE [LARGE SCALE GENOMIC DNA]</scope>
    <source>
        <strain evidence="2">K</strain>
    </source>
</reference>
<keyword evidence="3" id="KW-1185">Reference proteome</keyword>
<dbReference type="InterPro" id="IPR037191">
    <property type="entry name" value="VPS9_dom_sf"/>
</dbReference>
<name>A0A1J4KN53_9EUKA</name>
<dbReference type="SUPFAM" id="SSF109993">
    <property type="entry name" value="VPS9 domain"/>
    <property type="match status" value="1"/>
</dbReference>
<dbReference type="VEuPathDB" id="TrichDB:TRFO_17598"/>
<dbReference type="EMBL" id="MLAK01000561">
    <property type="protein sequence ID" value="OHT12546.1"/>
    <property type="molecule type" value="Genomic_DNA"/>
</dbReference>
<dbReference type="Proteomes" id="UP000179807">
    <property type="component" value="Unassembled WGS sequence"/>
</dbReference>
<accession>A0A1J4KN53</accession>
<sequence length="395" mass="45140">MRAWSLDDHPTLVNFRKMMNVIPHGDGRFYHLFLIPPYCLNEKNASQPLNYVFFSTPQKPDLLCLYGNPKTQMTIKDECLVLGPGFKHKKCQIRIFMDTPCTSADGLSFTMYEIFSDMYNPKDAPPFCKRILEIYQDAEQGYEFLDKEIKNYKELQTILKQASDYIFMTEINEKNYQDFLSRLQVTINQACEAVFKLPMCKELPVFVRSKLNYLIFNSIATKCHFKLLMAYHQAMKNENKIAQQNMRKYQVVKNDDITVAVQMLKGVLHQPTPGDCISCLVRFFDAVVKSLKSAEVAADDILPAICQAMTHDPGFGSHCVSFLTYLSEIWPAQGLDDKTSYVLITCSVAATHLGTPRGDDDPPRQAPPPQPQISEEEKKVTGDTIDMLNEMLDFL</sequence>
<proteinExistence type="predicted"/>
<dbReference type="OrthoDB" id="10498511at2759"/>
<evidence type="ECO:0000256" key="1">
    <source>
        <dbReference type="SAM" id="MobiDB-lite"/>
    </source>
</evidence>